<comment type="caution">
    <text evidence="2">The sequence shown here is derived from an EMBL/GenBank/DDBJ whole genome shotgun (WGS) entry which is preliminary data.</text>
</comment>
<evidence type="ECO:0000313" key="3">
    <source>
        <dbReference type="Proteomes" id="UP000541558"/>
    </source>
</evidence>
<evidence type="ECO:0000256" key="1">
    <source>
        <dbReference type="SAM" id="SignalP"/>
    </source>
</evidence>
<keyword evidence="3" id="KW-1185">Reference proteome</keyword>
<dbReference type="AlphaFoldDB" id="A0A8H5CFX0"/>
<feature type="chain" id="PRO_5034986423" evidence="1">
    <location>
        <begin position="25"/>
        <end position="281"/>
    </location>
</feature>
<dbReference type="EMBL" id="JAACJK010000002">
    <property type="protein sequence ID" value="KAF5341040.1"/>
    <property type="molecule type" value="Genomic_DNA"/>
</dbReference>
<gene>
    <name evidence="2" type="ORF">D9611_005934</name>
</gene>
<proteinExistence type="predicted"/>
<evidence type="ECO:0000313" key="2">
    <source>
        <dbReference type="EMBL" id="KAF5341040.1"/>
    </source>
</evidence>
<reference evidence="2 3" key="1">
    <citation type="journal article" date="2020" name="ISME J.">
        <title>Uncovering the hidden diversity of litter-decomposition mechanisms in mushroom-forming fungi.</title>
        <authorList>
            <person name="Floudas D."/>
            <person name="Bentzer J."/>
            <person name="Ahren D."/>
            <person name="Johansson T."/>
            <person name="Persson P."/>
            <person name="Tunlid A."/>
        </authorList>
    </citation>
    <scope>NUCLEOTIDE SEQUENCE [LARGE SCALE GENOMIC DNA]</scope>
    <source>
        <strain evidence="2 3">CBS 175.51</strain>
    </source>
</reference>
<dbReference type="Proteomes" id="UP000541558">
    <property type="component" value="Unassembled WGS sequence"/>
</dbReference>
<accession>A0A8H5CFX0</accession>
<organism evidence="2 3">
    <name type="scientific">Ephemerocybe angulata</name>
    <dbReference type="NCBI Taxonomy" id="980116"/>
    <lineage>
        <taxon>Eukaryota</taxon>
        <taxon>Fungi</taxon>
        <taxon>Dikarya</taxon>
        <taxon>Basidiomycota</taxon>
        <taxon>Agaricomycotina</taxon>
        <taxon>Agaricomycetes</taxon>
        <taxon>Agaricomycetidae</taxon>
        <taxon>Agaricales</taxon>
        <taxon>Agaricineae</taxon>
        <taxon>Psathyrellaceae</taxon>
        <taxon>Ephemerocybe</taxon>
    </lineage>
</organism>
<name>A0A8H5CFX0_9AGAR</name>
<protein>
    <submittedName>
        <fullName evidence="2">Uncharacterized protein</fullName>
    </submittedName>
</protein>
<keyword evidence="1" id="KW-0732">Signal</keyword>
<feature type="signal peptide" evidence="1">
    <location>
        <begin position="1"/>
        <end position="24"/>
    </location>
</feature>
<sequence>MKLTLAPLVSLLFGASYLVASATAYSYNDYNELDARYHIDDVLSERGFGLVEARESVDIPFQPSLRAFLEEAVAAYRRSMSEYQEDLEARASINDLLNPIDVEAAVFDGPLGSPPTKRVTMQKVSPTMTLELFKKEVGNKLGMNLDRYASGFLKENAQKSNFCKPTDPVGACAKDVGMVIFRKMIFVQAEILRAGTPNPDIVHMDVALDMTVKAYKANIAKYHPKLKLPSGFESWPVYLGDKKIADESTTLRQNGVGDKKVTQLVVKDPKFANSGKPGARR</sequence>